<dbReference type="AlphaFoldDB" id="A0A1B2HCC4"/>
<dbReference type="CDD" id="cd04301">
    <property type="entry name" value="NAT_SF"/>
    <property type="match status" value="1"/>
</dbReference>
<dbReference type="KEGG" id="led:BBK82_03935"/>
<dbReference type="EMBL" id="CP016793">
    <property type="protein sequence ID" value="ANZ35363.1"/>
    <property type="molecule type" value="Genomic_DNA"/>
</dbReference>
<accession>A0A1B2HCC4</accession>
<dbReference type="Gene3D" id="3.40.630.90">
    <property type="match status" value="1"/>
</dbReference>
<organism evidence="2 3">
    <name type="scientific">Lentzea guizhouensis</name>
    <dbReference type="NCBI Taxonomy" id="1586287"/>
    <lineage>
        <taxon>Bacteria</taxon>
        <taxon>Bacillati</taxon>
        <taxon>Actinomycetota</taxon>
        <taxon>Actinomycetes</taxon>
        <taxon>Pseudonocardiales</taxon>
        <taxon>Pseudonocardiaceae</taxon>
        <taxon>Lentzea</taxon>
    </lineage>
</organism>
<evidence type="ECO:0000313" key="2">
    <source>
        <dbReference type="EMBL" id="ANZ35363.1"/>
    </source>
</evidence>
<dbReference type="Pfam" id="PF18014">
    <property type="entry name" value="Acetyltransf_18"/>
    <property type="match status" value="1"/>
</dbReference>
<dbReference type="InterPro" id="IPR000182">
    <property type="entry name" value="GNAT_dom"/>
</dbReference>
<dbReference type="SUPFAM" id="SSF55729">
    <property type="entry name" value="Acyl-CoA N-acyltransferases (Nat)"/>
    <property type="match status" value="1"/>
</dbReference>
<evidence type="ECO:0000313" key="3">
    <source>
        <dbReference type="Proteomes" id="UP000093053"/>
    </source>
</evidence>
<reference evidence="2 3" key="1">
    <citation type="submission" date="2016-07" db="EMBL/GenBank/DDBJ databases">
        <title>Complete genome sequence of the Lentzea guizhouensis DHS C013.</title>
        <authorList>
            <person name="Cao C."/>
        </authorList>
    </citation>
    <scope>NUCLEOTIDE SEQUENCE [LARGE SCALE GENOMIC DNA]</scope>
    <source>
        <strain evidence="2 3">DHS C013</strain>
    </source>
</reference>
<dbReference type="Gene3D" id="3.40.630.30">
    <property type="match status" value="1"/>
</dbReference>
<dbReference type="OrthoDB" id="510731at2"/>
<feature type="domain" description="N-acetyltransferase" evidence="1">
    <location>
        <begin position="13"/>
        <end position="136"/>
    </location>
</feature>
<proteinExistence type="predicted"/>
<sequence>MGTAGQRPDRQPVELRRLTLDDLTACADLAESRSWPREEDKWVFLLTNGEGWGLFDDDGLAGTTIVTRYPELDSISMVLVAQRRERQGLARRLVSHVLDAGVSTLFATDMGLRLYEQLGFHAVGFTDMHMGKLTAPASNASDIASRADLDELVALDTKVTGMTRPFLWEALLAMGTVRISEHGVAGSWQVRSDRLLIGPVIADTTQAACELVADSAAGSDNVRVDVHDPELVEFVRAHGLESWGRATWMVRGADRLPGDRARYRAPILQALG</sequence>
<dbReference type="InterPro" id="IPR016181">
    <property type="entry name" value="Acyl_CoA_acyltransferase"/>
</dbReference>
<gene>
    <name evidence="2" type="ORF">BBK82_03935</name>
</gene>
<protein>
    <recommendedName>
        <fullName evidence="1">N-acetyltransferase domain-containing protein</fullName>
    </recommendedName>
</protein>
<name>A0A1B2HCC4_9PSEU</name>
<dbReference type="GO" id="GO:0016747">
    <property type="term" value="F:acyltransferase activity, transferring groups other than amino-acyl groups"/>
    <property type="evidence" value="ECO:0007669"/>
    <property type="project" value="InterPro"/>
</dbReference>
<evidence type="ECO:0000259" key="1">
    <source>
        <dbReference type="PROSITE" id="PS51186"/>
    </source>
</evidence>
<dbReference type="InterPro" id="IPR041496">
    <property type="entry name" value="YitH/HolE_GNAT"/>
</dbReference>
<dbReference type="Pfam" id="PF00583">
    <property type="entry name" value="Acetyltransf_1"/>
    <property type="match status" value="1"/>
</dbReference>
<dbReference type="PROSITE" id="PS51186">
    <property type="entry name" value="GNAT"/>
    <property type="match status" value="1"/>
</dbReference>
<dbReference type="STRING" id="1586287.BBK82_03935"/>
<keyword evidence="3" id="KW-1185">Reference proteome</keyword>
<dbReference type="RefSeq" id="WP_065913778.1">
    <property type="nucleotide sequence ID" value="NZ_CP016793.1"/>
</dbReference>
<dbReference type="Proteomes" id="UP000093053">
    <property type="component" value="Chromosome"/>
</dbReference>